<dbReference type="InterPro" id="IPR047211">
    <property type="entry name" value="POXB-like"/>
</dbReference>
<protein>
    <recommendedName>
        <fullName evidence="2">Thiamine pyrophosphate enzyme N-terminal TPP-binding domain-containing protein</fullName>
    </recommendedName>
</protein>
<dbReference type="Gene3D" id="3.40.50.970">
    <property type="match status" value="1"/>
</dbReference>
<dbReference type="Pfam" id="PF02776">
    <property type="entry name" value="TPP_enzyme_N"/>
    <property type="match status" value="1"/>
</dbReference>
<dbReference type="RefSeq" id="WP_260729170.1">
    <property type="nucleotide sequence ID" value="NZ_BAAABS010000020.1"/>
</dbReference>
<reference evidence="3" key="1">
    <citation type="submission" date="2021-04" db="EMBL/GenBank/DDBJ databases">
        <title>Biosynthetic gene clusters of Dactylosporangioum roseum.</title>
        <authorList>
            <person name="Hartkoorn R.C."/>
            <person name="Beaudoing E."/>
            <person name="Hot D."/>
            <person name="Moureu S."/>
        </authorList>
    </citation>
    <scope>NUCLEOTIDE SEQUENCE</scope>
    <source>
        <strain evidence="3">NRRL B-16295</strain>
    </source>
</reference>
<sequence length="206" mass="22357">MFAYPGDGINGMLGAFARAGNDPEFIQPRHEEMGAFMACAHAKFTGEVGCCMATSGPGAIHLLNGLYDAKMDHQPVVAIVGQQKRMSLGAHFQQEVGLECLFANVSAYSQTVMDPAQVRSVIDRAFKIALTDRSVAAVIIPEDCRKRKPCPRRPRNMARSSAASAGAGQGCCRMRTSYGRRRTSSTRAAASRCSSARAPRMRGRRW</sequence>
<feature type="domain" description="Thiamine pyrophosphate enzyme N-terminal TPP-binding" evidence="2">
    <location>
        <begin position="1"/>
        <end position="96"/>
    </location>
</feature>
<evidence type="ECO:0000313" key="3">
    <source>
        <dbReference type="EMBL" id="UWZ39741.1"/>
    </source>
</evidence>
<feature type="compositionally biased region" description="Low complexity" evidence="1">
    <location>
        <begin position="185"/>
        <end position="198"/>
    </location>
</feature>
<keyword evidence="4" id="KW-1185">Reference proteome</keyword>
<proteinExistence type="predicted"/>
<dbReference type="InterPro" id="IPR047210">
    <property type="entry name" value="TPP_PYR_POXB-like"/>
</dbReference>
<organism evidence="3 4">
    <name type="scientific">Dactylosporangium roseum</name>
    <dbReference type="NCBI Taxonomy" id="47989"/>
    <lineage>
        <taxon>Bacteria</taxon>
        <taxon>Bacillati</taxon>
        <taxon>Actinomycetota</taxon>
        <taxon>Actinomycetes</taxon>
        <taxon>Micromonosporales</taxon>
        <taxon>Micromonosporaceae</taxon>
        <taxon>Dactylosporangium</taxon>
    </lineage>
</organism>
<gene>
    <name evidence="3" type="ORF">Drose_16880</name>
</gene>
<dbReference type="EMBL" id="CP073721">
    <property type="protein sequence ID" value="UWZ39741.1"/>
    <property type="molecule type" value="Genomic_DNA"/>
</dbReference>
<accession>A0ABY5ZC93</accession>
<evidence type="ECO:0000313" key="4">
    <source>
        <dbReference type="Proteomes" id="UP001058271"/>
    </source>
</evidence>
<name>A0ABY5ZC93_9ACTN</name>
<feature type="region of interest" description="Disordered" evidence="1">
    <location>
        <begin position="177"/>
        <end position="206"/>
    </location>
</feature>
<dbReference type="Proteomes" id="UP001058271">
    <property type="component" value="Chromosome"/>
</dbReference>
<dbReference type="SUPFAM" id="SSF52518">
    <property type="entry name" value="Thiamin diphosphate-binding fold (THDP-binding)"/>
    <property type="match status" value="1"/>
</dbReference>
<dbReference type="InterPro" id="IPR012001">
    <property type="entry name" value="Thiamin_PyroP_enz_TPP-bd_dom"/>
</dbReference>
<evidence type="ECO:0000259" key="2">
    <source>
        <dbReference type="Pfam" id="PF02776"/>
    </source>
</evidence>
<dbReference type="PANTHER" id="PTHR42981">
    <property type="entry name" value="PYRUVATE DEHYDROGENASE [UBIQUINONE]"/>
    <property type="match status" value="1"/>
</dbReference>
<dbReference type="InterPro" id="IPR029061">
    <property type="entry name" value="THDP-binding"/>
</dbReference>
<dbReference type="PANTHER" id="PTHR42981:SF2">
    <property type="entry name" value="PYRUVATE DEHYDROGENASE [UBIQUINONE]"/>
    <property type="match status" value="1"/>
</dbReference>
<evidence type="ECO:0000256" key="1">
    <source>
        <dbReference type="SAM" id="MobiDB-lite"/>
    </source>
</evidence>
<dbReference type="CDD" id="cd07039">
    <property type="entry name" value="TPP_PYR_POX"/>
    <property type="match status" value="1"/>
</dbReference>